<dbReference type="VEuPathDB" id="FungiDB:BO83DRAFT_47338"/>
<reference evidence="2" key="1">
    <citation type="submission" date="2016-12" db="EMBL/GenBank/DDBJ databases">
        <title>The genomes of Aspergillus section Nigri reveals drivers in fungal speciation.</title>
        <authorList>
            <consortium name="DOE Joint Genome Institute"/>
            <person name="Vesth T.C."/>
            <person name="Nybo J."/>
            <person name="Theobald S."/>
            <person name="Brandl J."/>
            <person name="Frisvad J.C."/>
            <person name="Nielsen K.F."/>
            <person name="Lyhne E.K."/>
            <person name="Kogle M.E."/>
            <person name="Kuo A."/>
            <person name="Riley R."/>
            <person name="Clum A."/>
            <person name="Nolan M."/>
            <person name="Lipzen A."/>
            <person name="Salamov A."/>
            <person name="Henrissat B."/>
            <person name="Wiebenga A."/>
            <person name="De vries R.P."/>
            <person name="Grigoriev I.V."/>
            <person name="Mortensen U.H."/>
            <person name="Andersen M.R."/>
            <person name="Baker S.E."/>
        </authorList>
    </citation>
    <scope>NUCLEOTIDE SEQUENCE</scope>
    <source>
        <strain evidence="2">CBS 122712</strain>
    </source>
</reference>
<evidence type="ECO:0000313" key="2">
    <source>
        <dbReference type="EMBL" id="PWY72046.1"/>
    </source>
</evidence>
<evidence type="ECO:0000313" key="3">
    <source>
        <dbReference type="Proteomes" id="UP000246171"/>
    </source>
</evidence>
<keyword evidence="3" id="KW-1185">Reference proteome</keyword>
<dbReference type="GeneID" id="37059341"/>
<gene>
    <name evidence="2" type="ORF">BO83DRAFT_47338</name>
</gene>
<comment type="caution">
    <text evidence="2">The sequence shown here is derived from an EMBL/GenBank/DDBJ whole genome shotgun (WGS) entry which is preliminary data.</text>
</comment>
<keyword evidence="1" id="KW-1133">Transmembrane helix</keyword>
<sequence length="134" mass="15367">MESIRKVRGERERECVCVCEGNTRLLFRFFFLCFFSSLFASSTFLSKNRSKSQSPSNIMRNGYSVLRSQFHFCKSSSSRGCVVYCDITQLSSPYFAEELPLVAHHIPRCIDTYRGPVFGHRMEQTLPFLAALGI</sequence>
<accession>A0A317VCR4</accession>
<dbReference type="AlphaFoldDB" id="A0A317VCR4"/>
<proteinExistence type="predicted"/>
<protein>
    <submittedName>
        <fullName evidence="2">Uncharacterized protein</fullName>
    </submittedName>
</protein>
<dbReference type="EMBL" id="MSFU01000014">
    <property type="protein sequence ID" value="PWY72046.1"/>
    <property type="molecule type" value="Genomic_DNA"/>
</dbReference>
<dbReference type="RefSeq" id="XP_025387641.1">
    <property type="nucleotide sequence ID" value="XM_025537379.1"/>
</dbReference>
<organism evidence="2 3">
    <name type="scientific">Aspergillus eucalypticola (strain CBS 122712 / IBT 29274)</name>
    <dbReference type="NCBI Taxonomy" id="1448314"/>
    <lineage>
        <taxon>Eukaryota</taxon>
        <taxon>Fungi</taxon>
        <taxon>Dikarya</taxon>
        <taxon>Ascomycota</taxon>
        <taxon>Pezizomycotina</taxon>
        <taxon>Eurotiomycetes</taxon>
        <taxon>Eurotiomycetidae</taxon>
        <taxon>Eurotiales</taxon>
        <taxon>Aspergillaceae</taxon>
        <taxon>Aspergillus</taxon>
        <taxon>Aspergillus subgen. Circumdati</taxon>
    </lineage>
</organism>
<keyword evidence="1" id="KW-0472">Membrane</keyword>
<name>A0A317VCR4_ASPEC</name>
<keyword evidence="1" id="KW-0812">Transmembrane</keyword>
<evidence type="ECO:0000256" key="1">
    <source>
        <dbReference type="SAM" id="Phobius"/>
    </source>
</evidence>
<feature type="transmembrane region" description="Helical" evidence="1">
    <location>
        <begin position="26"/>
        <end position="45"/>
    </location>
</feature>
<dbReference type="Proteomes" id="UP000246171">
    <property type="component" value="Unassembled WGS sequence"/>
</dbReference>